<protein>
    <recommendedName>
        <fullName evidence="4">Type I restriction modification DNA specificity domain-containing protein</fullName>
    </recommendedName>
</protein>
<reference evidence="5" key="1">
    <citation type="journal article" date="2021" name="Proc. Natl. Acad. Sci. U.S.A.">
        <title>A Catalog of Tens of Thousands of Viruses from Human Metagenomes Reveals Hidden Associations with Chronic Diseases.</title>
        <authorList>
            <person name="Tisza M.J."/>
            <person name="Buck C.B."/>
        </authorList>
    </citation>
    <scope>NUCLEOTIDE SEQUENCE</scope>
    <source>
        <strain evidence="5">CtHNe8</strain>
    </source>
</reference>
<feature type="domain" description="Type I restriction modification DNA specificity" evidence="4">
    <location>
        <begin position="24"/>
        <end position="159"/>
    </location>
</feature>
<dbReference type="GO" id="GO:0003677">
    <property type="term" value="F:DNA binding"/>
    <property type="evidence" value="ECO:0007669"/>
    <property type="project" value="UniProtKB-KW"/>
</dbReference>
<dbReference type="InterPro" id="IPR044946">
    <property type="entry name" value="Restrct_endonuc_typeI_TRD_sf"/>
</dbReference>
<sequence length="200" mass="22460">MDALEKFLDEQKAEMREHGIVWKPLGECCTLLDKKRKSITKENRTHGDTPYYGANGIIDYVDGYLLEGDYILVGAQGSVERNGHPVVVWASGKIWPSETCHVLAAADDVCPRWLYHVLHTIDVSRLIQGSTIPALRADDLLRVRIPVPRIDDQIILAVLLDYMHDVLLDSPGHEAYIDGVGQHGKAVQEECFDRLEATRC</sequence>
<accession>A0A8S5S8J1</accession>
<name>A0A8S5S8J1_9CAUD</name>
<dbReference type="InterPro" id="IPR000055">
    <property type="entry name" value="Restrct_endonuc_typeI_TRD"/>
</dbReference>
<evidence type="ECO:0000256" key="2">
    <source>
        <dbReference type="ARBA" id="ARBA00022747"/>
    </source>
</evidence>
<evidence type="ECO:0000256" key="1">
    <source>
        <dbReference type="ARBA" id="ARBA00010923"/>
    </source>
</evidence>
<evidence type="ECO:0000313" key="5">
    <source>
        <dbReference type="EMBL" id="DAF47289.1"/>
    </source>
</evidence>
<dbReference type="SUPFAM" id="SSF116734">
    <property type="entry name" value="DNA methylase specificity domain"/>
    <property type="match status" value="1"/>
</dbReference>
<dbReference type="Pfam" id="PF01420">
    <property type="entry name" value="Methylase_S"/>
    <property type="match status" value="1"/>
</dbReference>
<dbReference type="EMBL" id="BK032553">
    <property type="protein sequence ID" value="DAF47289.1"/>
    <property type="molecule type" value="Genomic_DNA"/>
</dbReference>
<dbReference type="GO" id="GO:0009307">
    <property type="term" value="P:DNA restriction-modification system"/>
    <property type="evidence" value="ECO:0007669"/>
    <property type="project" value="UniProtKB-KW"/>
</dbReference>
<evidence type="ECO:0000256" key="3">
    <source>
        <dbReference type="ARBA" id="ARBA00023125"/>
    </source>
</evidence>
<organism evidence="5">
    <name type="scientific">Siphoviridae sp. ctHNe8</name>
    <dbReference type="NCBI Taxonomy" id="2827827"/>
    <lineage>
        <taxon>Viruses</taxon>
        <taxon>Duplodnaviria</taxon>
        <taxon>Heunggongvirae</taxon>
        <taxon>Uroviricota</taxon>
        <taxon>Caudoviricetes</taxon>
    </lineage>
</organism>
<keyword evidence="3" id="KW-0238">DNA-binding</keyword>
<dbReference type="Gene3D" id="3.90.220.20">
    <property type="entry name" value="DNA methylase specificity domains"/>
    <property type="match status" value="1"/>
</dbReference>
<proteinExistence type="inferred from homology"/>
<keyword evidence="2" id="KW-0680">Restriction system</keyword>
<evidence type="ECO:0000259" key="4">
    <source>
        <dbReference type="Pfam" id="PF01420"/>
    </source>
</evidence>
<comment type="similarity">
    <text evidence="1">Belongs to the type-I restriction system S methylase family.</text>
</comment>